<dbReference type="InterPro" id="IPR036291">
    <property type="entry name" value="NAD(P)-bd_dom_sf"/>
</dbReference>
<dbReference type="RefSeq" id="WP_124842548.1">
    <property type="nucleotide sequence ID" value="NZ_RQZG01000001.1"/>
</dbReference>
<accession>A0A3P1TE46</accession>
<dbReference type="PANTHER" id="PTHR43162">
    <property type="match status" value="1"/>
</dbReference>
<evidence type="ECO:0000313" key="2">
    <source>
        <dbReference type="EMBL" id="RRD07385.1"/>
    </source>
</evidence>
<dbReference type="EMBL" id="RQZG01000001">
    <property type="protein sequence ID" value="RRD07385.1"/>
    <property type="molecule type" value="Genomic_DNA"/>
</dbReference>
<dbReference type="AlphaFoldDB" id="A0A3P1TE46"/>
<evidence type="ECO:0000259" key="1">
    <source>
        <dbReference type="Pfam" id="PF05368"/>
    </source>
</evidence>
<dbReference type="InterPro" id="IPR008030">
    <property type="entry name" value="NmrA-like"/>
</dbReference>
<dbReference type="Gene3D" id="3.40.50.720">
    <property type="entry name" value="NAD(P)-binding Rossmann-like Domain"/>
    <property type="match status" value="1"/>
</dbReference>
<evidence type="ECO:0000313" key="3">
    <source>
        <dbReference type="Proteomes" id="UP000280819"/>
    </source>
</evidence>
<dbReference type="OrthoDB" id="116343at2"/>
<sequence>MYVIAGATGRVGSATAKNLLNEGKAVRVLVRRRSDADEWEAQGAEARVVHLDDRAELADALTGCAGFFALLPFDLAADDLDDHAARLIASIAGAVADANVPHVVMLSSTGADLAEGTGPITGLYGLEQALRATGTVLTALRSGHFQEKVSDVVEVARETGVYPVFATSADVPLPMVATADLGAVAAQALQSPPDVSEDVDVIGPSYSERAVAALLGEALGRELQVATLPERARVSALVEAGFRPHIAESLAELYRADEQGLLAPRGDRMVRVHTPVETTIKRVLAAR</sequence>
<reference evidence="2 3" key="1">
    <citation type="submission" date="2018-11" db="EMBL/GenBank/DDBJ databases">
        <title>Genomes From Bacteria Associated with the Canine Oral Cavity: a Test Case for Automated Genome-Based Taxonomic Assignment.</title>
        <authorList>
            <person name="Coil D.A."/>
            <person name="Jospin G."/>
            <person name="Darling A.E."/>
            <person name="Wallis C."/>
            <person name="Davis I.J."/>
            <person name="Harris S."/>
            <person name="Eisen J.A."/>
            <person name="Holcombe L.J."/>
            <person name="O'Flynn C."/>
        </authorList>
    </citation>
    <scope>NUCLEOTIDE SEQUENCE [LARGE SCALE GENOMIC DNA]</scope>
    <source>
        <strain evidence="2 3">OH887_COT-365</strain>
    </source>
</reference>
<feature type="domain" description="NmrA-like" evidence="1">
    <location>
        <begin position="3"/>
        <end position="255"/>
    </location>
</feature>
<gene>
    <name evidence="2" type="ORF">EII34_02575</name>
</gene>
<organism evidence="2 3">
    <name type="scientific">Arachnia propionica</name>
    <dbReference type="NCBI Taxonomy" id="1750"/>
    <lineage>
        <taxon>Bacteria</taxon>
        <taxon>Bacillati</taxon>
        <taxon>Actinomycetota</taxon>
        <taxon>Actinomycetes</taxon>
        <taxon>Propionibacteriales</taxon>
        <taxon>Propionibacteriaceae</taxon>
        <taxon>Arachnia</taxon>
    </lineage>
</organism>
<dbReference type="InterPro" id="IPR051604">
    <property type="entry name" value="Ergot_Alk_Oxidoreductase"/>
</dbReference>
<dbReference type="Proteomes" id="UP000280819">
    <property type="component" value="Unassembled WGS sequence"/>
</dbReference>
<proteinExistence type="predicted"/>
<dbReference type="PANTHER" id="PTHR43162:SF1">
    <property type="entry name" value="PRESTALK A DIFFERENTIATION PROTEIN A"/>
    <property type="match status" value="1"/>
</dbReference>
<dbReference type="Pfam" id="PF05368">
    <property type="entry name" value="NmrA"/>
    <property type="match status" value="1"/>
</dbReference>
<dbReference type="SUPFAM" id="SSF51735">
    <property type="entry name" value="NAD(P)-binding Rossmann-fold domains"/>
    <property type="match status" value="1"/>
</dbReference>
<protein>
    <submittedName>
        <fullName evidence="2">NAD-dependent epimerase/dehydratase family protein</fullName>
    </submittedName>
</protein>
<comment type="caution">
    <text evidence="2">The sequence shown here is derived from an EMBL/GenBank/DDBJ whole genome shotgun (WGS) entry which is preliminary data.</text>
</comment>
<dbReference type="Gene3D" id="3.90.25.10">
    <property type="entry name" value="UDP-galactose 4-epimerase, domain 1"/>
    <property type="match status" value="1"/>
</dbReference>
<name>A0A3P1TE46_9ACTN</name>